<reference evidence="2 3" key="1">
    <citation type="submission" date="2020-02" db="EMBL/GenBank/DDBJ databases">
        <authorList>
            <person name="Yang Z."/>
        </authorList>
    </citation>
    <scope>NUCLEOTIDE SEQUENCE [LARGE SCALE GENOMIC DNA]</scope>
    <source>
        <strain evidence="2 3">HX-7-9</strain>
    </source>
</reference>
<dbReference type="AlphaFoldDB" id="A0A6B2KVN6"/>
<dbReference type="InterPro" id="IPR052340">
    <property type="entry name" value="RNase_Y/CdgJ"/>
</dbReference>
<keyword evidence="3" id="KW-1185">Reference proteome</keyword>
<dbReference type="InterPro" id="IPR013976">
    <property type="entry name" value="HDOD"/>
</dbReference>
<evidence type="ECO:0000313" key="2">
    <source>
        <dbReference type="EMBL" id="NDV14208.1"/>
    </source>
</evidence>
<dbReference type="PROSITE" id="PS51833">
    <property type="entry name" value="HDOD"/>
    <property type="match status" value="1"/>
</dbReference>
<protein>
    <submittedName>
        <fullName evidence="2">HDOD domain-containing protein</fullName>
    </submittedName>
</protein>
<evidence type="ECO:0000313" key="3">
    <source>
        <dbReference type="Proteomes" id="UP000482578"/>
    </source>
</evidence>
<dbReference type="EMBL" id="JAAGAA010000018">
    <property type="protein sequence ID" value="NDV14208.1"/>
    <property type="molecule type" value="Genomic_DNA"/>
</dbReference>
<name>A0A6B2KVN6_9NEIS</name>
<sequence>MADEILLDRDNTESLLKNLVIPPRPVLLEQLETLKQAGDIAPDSLVQLIGQDLALSAAVLKAANSPLLGQQRAITSVAQAISLLGTQSVMHLVNTMVLRSQFSQPSSPALEAYWDESGACALLVNQLARLVLACPQDSQSFALFRGCGIPLMLLHFPKYGQTLAMTARTRDNQLCAIEQALHNTHHAVLGYMLARAWHMPKNFCRAILEQYDPDAFEKSSSRLGDEALRMIALARAARHVWRTQTDLEADPGWDDVGPAMLAYLQLGAIEFQDWRSAMHDTLLA</sequence>
<gene>
    <name evidence="2" type="ORF">GZH52_15670</name>
</gene>
<feature type="domain" description="HDOD" evidence="1">
    <location>
        <begin position="21"/>
        <end position="213"/>
    </location>
</feature>
<dbReference type="Proteomes" id="UP000482578">
    <property type="component" value="Unassembled WGS sequence"/>
</dbReference>
<organism evidence="2 3">
    <name type="scientific">Crenobacter caeni</name>
    <dbReference type="NCBI Taxonomy" id="2705474"/>
    <lineage>
        <taxon>Bacteria</taxon>
        <taxon>Pseudomonadati</taxon>
        <taxon>Pseudomonadota</taxon>
        <taxon>Betaproteobacteria</taxon>
        <taxon>Neisseriales</taxon>
        <taxon>Neisseriaceae</taxon>
        <taxon>Crenobacter</taxon>
    </lineage>
</organism>
<dbReference type="Gene3D" id="1.10.3210.10">
    <property type="entry name" value="Hypothetical protein af1432"/>
    <property type="match status" value="1"/>
</dbReference>
<comment type="caution">
    <text evidence="2">The sequence shown here is derived from an EMBL/GenBank/DDBJ whole genome shotgun (WGS) entry which is preliminary data.</text>
</comment>
<dbReference type="PANTHER" id="PTHR33525:SF6">
    <property type="entry name" value="HDOD DOMAIN-CONTAINING PROTEIN"/>
    <property type="match status" value="1"/>
</dbReference>
<proteinExistence type="predicted"/>
<accession>A0A6B2KVN6</accession>
<dbReference type="Pfam" id="PF08668">
    <property type="entry name" value="HDOD"/>
    <property type="match status" value="1"/>
</dbReference>
<dbReference type="PANTHER" id="PTHR33525">
    <property type="match status" value="1"/>
</dbReference>
<evidence type="ECO:0000259" key="1">
    <source>
        <dbReference type="PROSITE" id="PS51833"/>
    </source>
</evidence>
<dbReference type="SUPFAM" id="SSF109604">
    <property type="entry name" value="HD-domain/PDEase-like"/>
    <property type="match status" value="1"/>
</dbReference>
<dbReference type="RefSeq" id="WP_163317868.1">
    <property type="nucleotide sequence ID" value="NZ_JAAGAA010000018.1"/>
</dbReference>